<name>A0ABQ1K8T2_9GAMM</name>
<dbReference type="RefSeq" id="WP_188746735.1">
    <property type="nucleotide sequence ID" value="NZ_BMIJ01000003.1"/>
</dbReference>
<accession>A0ABQ1K8T2</accession>
<evidence type="ECO:0000313" key="1">
    <source>
        <dbReference type="EMBL" id="GGB89267.1"/>
    </source>
</evidence>
<dbReference type="SUPFAM" id="SSF56281">
    <property type="entry name" value="Metallo-hydrolase/oxidoreductase"/>
    <property type="match status" value="1"/>
</dbReference>
<evidence type="ECO:0000313" key="2">
    <source>
        <dbReference type="Proteomes" id="UP000629025"/>
    </source>
</evidence>
<gene>
    <name evidence="1" type="ORF">GCM10011352_14060</name>
</gene>
<dbReference type="Proteomes" id="UP000629025">
    <property type="component" value="Unassembled WGS sequence"/>
</dbReference>
<dbReference type="InterPro" id="IPR036866">
    <property type="entry name" value="RibonucZ/Hydroxyglut_hydro"/>
</dbReference>
<organism evidence="1 2">
    <name type="scientific">Marinobacterium zhoushanense</name>
    <dbReference type="NCBI Taxonomy" id="1679163"/>
    <lineage>
        <taxon>Bacteria</taxon>
        <taxon>Pseudomonadati</taxon>
        <taxon>Pseudomonadota</taxon>
        <taxon>Gammaproteobacteria</taxon>
        <taxon>Oceanospirillales</taxon>
        <taxon>Oceanospirillaceae</taxon>
        <taxon>Marinobacterium</taxon>
    </lineage>
</organism>
<keyword evidence="2" id="KW-1185">Reference proteome</keyword>
<dbReference type="EMBL" id="BMIJ01000003">
    <property type="protein sequence ID" value="GGB89267.1"/>
    <property type="molecule type" value="Genomic_DNA"/>
</dbReference>
<proteinExistence type="predicted"/>
<sequence>MTTPDKTIVISGDTTYREKVAKISKGADILVHELIEATRSERPKG</sequence>
<reference evidence="2" key="1">
    <citation type="journal article" date="2019" name="Int. J. Syst. Evol. Microbiol.">
        <title>The Global Catalogue of Microorganisms (GCM) 10K type strain sequencing project: providing services to taxonomists for standard genome sequencing and annotation.</title>
        <authorList>
            <consortium name="The Broad Institute Genomics Platform"/>
            <consortium name="The Broad Institute Genome Sequencing Center for Infectious Disease"/>
            <person name="Wu L."/>
            <person name="Ma J."/>
        </authorList>
    </citation>
    <scope>NUCLEOTIDE SEQUENCE [LARGE SCALE GENOMIC DNA]</scope>
    <source>
        <strain evidence="2">CGMCC 1.15341</strain>
    </source>
</reference>
<dbReference type="Gene3D" id="3.60.15.10">
    <property type="entry name" value="Ribonuclease Z/Hydroxyacylglutathione hydrolase-like"/>
    <property type="match status" value="1"/>
</dbReference>
<comment type="caution">
    <text evidence="1">The sequence shown here is derived from an EMBL/GenBank/DDBJ whole genome shotgun (WGS) entry which is preliminary data.</text>
</comment>
<protein>
    <submittedName>
        <fullName evidence="1">Uncharacterized protein</fullName>
    </submittedName>
</protein>